<feature type="transmembrane region" description="Helical" evidence="12">
    <location>
        <begin position="149"/>
        <end position="169"/>
    </location>
</feature>
<dbReference type="Gene3D" id="1.10.3370.10">
    <property type="entry name" value="SecY subunit domain"/>
    <property type="match status" value="1"/>
</dbReference>
<evidence type="ECO:0000256" key="14">
    <source>
        <dbReference type="RuleBase" id="RU003484"/>
    </source>
</evidence>
<evidence type="ECO:0000256" key="4">
    <source>
        <dbReference type="ARBA" id="ARBA00022692"/>
    </source>
</evidence>
<dbReference type="InterPro" id="IPR030659">
    <property type="entry name" value="SecY_CS"/>
</dbReference>
<evidence type="ECO:0000256" key="6">
    <source>
        <dbReference type="ARBA" id="ARBA00022989"/>
    </source>
</evidence>
<feature type="transmembrane region" description="Helical" evidence="12">
    <location>
        <begin position="391"/>
        <end position="411"/>
    </location>
</feature>
<evidence type="ECO:0000256" key="10">
    <source>
        <dbReference type="ARBA" id="ARBA00057692"/>
    </source>
</evidence>
<dbReference type="HOGENOM" id="CLU_030313_0_2_0"/>
<evidence type="ECO:0000313" key="16">
    <source>
        <dbReference type="EMBL" id="ADI14185.1"/>
    </source>
</evidence>
<dbReference type="FunFam" id="1.10.3370.10:FF:000001">
    <property type="entry name" value="Preprotein translocase subunit SecY"/>
    <property type="match status" value="1"/>
</dbReference>
<accession>D7CVF7</accession>
<keyword evidence="12" id="KW-1003">Cell membrane</keyword>
<feature type="transmembrane region" description="Helical" evidence="12">
    <location>
        <begin position="259"/>
        <end position="284"/>
    </location>
</feature>
<dbReference type="KEGG" id="tra:Trad_1058"/>
<dbReference type="AlphaFoldDB" id="D7CVF7"/>
<feature type="transmembrane region" description="Helical" evidence="12">
    <location>
        <begin position="211"/>
        <end position="231"/>
    </location>
</feature>
<keyword evidence="7 12" id="KW-0811">Translocation</keyword>
<dbReference type="InterPro" id="IPR023201">
    <property type="entry name" value="SecY_dom_sf"/>
</dbReference>
<evidence type="ECO:0000256" key="15">
    <source>
        <dbReference type="RuleBase" id="RU004349"/>
    </source>
</evidence>
<feature type="transmembrane region" description="Helical" evidence="12">
    <location>
        <begin position="181"/>
        <end position="205"/>
    </location>
</feature>
<sequence>MLAAFGNAFRIPDLRAKLLVVIGLLAVYRLGVFIPTPGVDAEALRTQFQGQGGVFELLGFVTGGNIEVFSVFALGVIPYITASIIFQLLTSVYPPLEKLQKEGEEGRRKITQYTRYAAVALGAIQGLFLAIALIGPSGALRVGWSNGPFLWFTVMITQIAGIAVVIYLGEKITEYGIGNGISLIIFAGIVAAYPQALAQTFALIGTGESNIFSLIIFFLLLIFTIAGMVFIQQGERRIPVQYARKVVGRRVMGGQSTYIPLRVNAAGVIPVIFAVSVLVIPGTLISLFPNVLWLQRVGAWFNPAQWQGLIVSTLLIVAFTYFYTQISFDPRRISENLREYGGFIPGVRPGQPTTDHLNRITTRITLWGALFLGLVNALPQILGWLTGQGTLALVFSGIGLLIVVGVSLDTLRQLESQLMMRHYDGFVSRGRIRGRGRRF</sequence>
<dbReference type="GO" id="GO:0005886">
    <property type="term" value="C:plasma membrane"/>
    <property type="evidence" value="ECO:0007669"/>
    <property type="project" value="UniProtKB-SubCell"/>
</dbReference>
<comment type="subunit">
    <text evidence="11 12">Component of the Sec protein translocase complex. Heterotrimer consisting of SecY, SecE and SecG subunits. The heterotrimers can form oligomers, although 1 heterotrimer is thought to be able to translocate proteins. Interacts with the ribosome. Interacts with SecDF, and other proteins may be involved. Interacts with SecA.</text>
</comment>
<dbReference type="GO" id="GO:0043952">
    <property type="term" value="P:protein transport by the Sec complex"/>
    <property type="evidence" value="ECO:0007669"/>
    <property type="project" value="UniProtKB-UniRule"/>
</dbReference>
<dbReference type="InterPro" id="IPR002208">
    <property type="entry name" value="SecY/SEC61-alpha"/>
</dbReference>
<dbReference type="PRINTS" id="PR00303">
    <property type="entry name" value="SECYTRNLCASE"/>
</dbReference>
<feature type="transmembrane region" description="Helical" evidence="12">
    <location>
        <begin position="18"/>
        <end position="36"/>
    </location>
</feature>
<dbReference type="RefSeq" id="WP_013177556.1">
    <property type="nucleotide sequence ID" value="NC_014221.1"/>
</dbReference>
<keyword evidence="5 12" id="KW-0653">Protein transport</keyword>
<evidence type="ECO:0000313" key="17">
    <source>
        <dbReference type="Proteomes" id="UP000000379"/>
    </source>
</evidence>
<gene>
    <name evidence="12" type="primary">secY</name>
    <name evidence="16" type="ordered locus">Trad_1058</name>
</gene>
<evidence type="ECO:0000256" key="5">
    <source>
        <dbReference type="ARBA" id="ARBA00022927"/>
    </source>
</evidence>
<dbReference type="PROSITE" id="PS00756">
    <property type="entry name" value="SECY_2"/>
    <property type="match status" value="1"/>
</dbReference>
<keyword evidence="4 12" id="KW-0812">Transmembrane</keyword>
<keyword evidence="17" id="KW-1185">Reference proteome</keyword>
<dbReference type="GO" id="GO:0006605">
    <property type="term" value="P:protein targeting"/>
    <property type="evidence" value="ECO:0007669"/>
    <property type="project" value="UniProtKB-UniRule"/>
</dbReference>
<comment type="subcellular location">
    <subcellularLocation>
        <location evidence="1">Cell inner membrane</location>
        <topology evidence="1">Multi-pass membrane protein</topology>
    </subcellularLocation>
    <subcellularLocation>
        <location evidence="12">Cell membrane</location>
        <topology evidence="12">Multi-pass membrane protein</topology>
    </subcellularLocation>
    <subcellularLocation>
        <location evidence="14">Membrane</location>
        <topology evidence="14">Multi-pass membrane protein</topology>
    </subcellularLocation>
</comment>
<protein>
    <recommendedName>
        <fullName evidence="9 12">Protein translocase subunit SecY</fullName>
    </recommendedName>
</protein>
<proteinExistence type="inferred from homology"/>
<feature type="transmembrane region" description="Helical" evidence="12">
    <location>
        <begin position="68"/>
        <end position="92"/>
    </location>
</feature>
<evidence type="ECO:0000256" key="3">
    <source>
        <dbReference type="ARBA" id="ARBA00022448"/>
    </source>
</evidence>
<dbReference type="PROSITE" id="PS00755">
    <property type="entry name" value="SECY_1"/>
    <property type="match status" value="1"/>
</dbReference>
<dbReference type="OrthoDB" id="9809248at2"/>
<reference evidence="17" key="1">
    <citation type="submission" date="2010-05" db="EMBL/GenBank/DDBJ databases">
        <title>The complete genome of Truepera radiovictris DSM 17093.</title>
        <authorList>
            <consortium name="US DOE Joint Genome Institute (JGI-PGF)"/>
            <person name="Lucas S."/>
            <person name="Copeland A."/>
            <person name="Lapidus A."/>
            <person name="Glavina del Rio T."/>
            <person name="Dalin E."/>
            <person name="Tice H."/>
            <person name="Bruce D."/>
            <person name="Goodwin L."/>
            <person name="Pitluck S."/>
            <person name="Kyrpides N."/>
            <person name="Mavromatis K."/>
            <person name="Ovchinnikova G."/>
            <person name="Munk A.C."/>
            <person name="Detter J.C."/>
            <person name="Han C."/>
            <person name="Tapia R."/>
            <person name="Land M."/>
            <person name="Hauser L."/>
            <person name="Markowitz V."/>
            <person name="Cheng J.-F."/>
            <person name="Hugenholtz P."/>
            <person name="Woyke T."/>
            <person name="Wu D."/>
            <person name="Tindall B."/>
            <person name="Pomrenke H.G."/>
            <person name="Brambilla E."/>
            <person name="Klenk H.-P."/>
            <person name="Eisen J.A."/>
        </authorList>
    </citation>
    <scope>NUCLEOTIDE SEQUENCE [LARGE SCALE GENOMIC DNA]</scope>
    <source>
        <strain evidence="17">DSM 17093 / CIP 108686 / LMG 22925 / RQ-24</strain>
    </source>
</reference>
<feature type="transmembrane region" description="Helical" evidence="12">
    <location>
        <begin position="113"/>
        <end position="134"/>
    </location>
</feature>
<feature type="transmembrane region" description="Helical" evidence="12">
    <location>
        <begin position="304"/>
        <end position="324"/>
    </location>
</feature>
<evidence type="ECO:0000256" key="2">
    <source>
        <dbReference type="ARBA" id="ARBA00005751"/>
    </source>
</evidence>
<dbReference type="HAMAP" id="MF_01465">
    <property type="entry name" value="SecY"/>
    <property type="match status" value="1"/>
</dbReference>
<dbReference type="STRING" id="649638.Trad_1058"/>
<evidence type="ECO:0000256" key="12">
    <source>
        <dbReference type="HAMAP-Rule" id="MF_01465"/>
    </source>
</evidence>
<keyword evidence="6 12" id="KW-1133">Transmembrane helix</keyword>
<dbReference type="NCBIfam" id="TIGR00967">
    <property type="entry name" value="3a0501s007"/>
    <property type="match status" value="1"/>
</dbReference>
<evidence type="ECO:0000256" key="7">
    <source>
        <dbReference type="ARBA" id="ARBA00023010"/>
    </source>
</evidence>
<evidence type="ECO:0000256" key="13">
    <source>
        <dbReference type="RuleBase" id="RU000537"/>
    </source>
</evidence>
<evidence type="ECO:0000256" key="1">
    <source>
        <dbReference type="ARBA" id="ARBA00004429"/>
    </source>
</evidence>
<dbReference type="Proteomes" id="UP000000379">
    <property type="component" value="Chromosome"/>
</dbReference>
<comment type="similarity">
    <text evidence="2 12 15">Belongs to the SecY/SEC61-alpha family.</text>
</comment>
<dbReference type="PANTHER" id="PTHR10906">
    <property type="entry name" value="SECY/SEC61-ALPHA FAMILY MEMBER"/>
    <property type="match status" value="1"/>
</dbReference>
<evidence type="ECO:0000256" key="8">
    <source>
        <dbReference type="ARBA" id="ARBA00023136"/>
    </source>
</evidence>
<reference evidence="16 17" key="2">
    <citation type="journal article" date="2011" name="Stand. Genomic Sci.">
        <title>Complete genome sequence of Truepera radiovictrix type strain (RQ-24).</title>
        <authorList>
            <person name="Ivanova N."/>
            <person name="Rohde C."/>
            <person name="Munk C."/>
            <person name="Nolan M."/>
            <person name="Lucas S."/>
            <person name="Del Rio T.G."/>
            <person name="Tice H."/>
            <person name="Deshpande S."/>
            <person name="Cheng J.F."/>
            <person name="Tapia R."/>
            <person name="Han C."/>
            <person name="Goodwin L."/>
            <person name="Pitluck S."/>
            <person name="Liolios K."/>
            <person name="Mavromatis K."/>
            <person name="Mikhailova N."/>
            <person name="Pati A."/>
            <person name="Chen A."/>
            <person name="Palaniappan K."/>
            <person name="Land M."/>
            <person name="Hauser L."/>
            <person name="Chang Y.J."/>
            <person name="Jeffries C.D."/>
            <person name="Brambilla E."/>
            <person name="Rohde M."/>
            <person name="Goker M."/>
            <person name="Tindall B.J."/>
            <person name="Woyke T."/>
            <person name="Bristow J."/>
            <person name="Eisen J.A."/>
            <person name="Markowitz V."/>
            <person name="Hugenholtz P."/>
            <person name="Kyrpides N.C."/>
            <person name="Klenk H.P."/>
            <person name="Lapidus A."/>
        </authorList>
    </citation>
    <scope>NUCLEOTIDE SEQUENCE [LARGE SCALE GENOMIC DNA]</scope>
    <source>
        <strain evidence="17">DSM 17093 / CIP 108686 / LMG 22925 / RQ-24</strain>
    </source>
</reference>
<feature type="transmembrane region" description="Helical" evidence="12">
    <location>
        <begin position="364"/>
        <end position="385"/>
    </location>
</feature>
<keyword evidence="3 12" id="KW-0813">Transport</keyword>
<comment type="function">
    <text evidence="10 12 13">The central subunit of the protein translocation channel SecYEG. Consists of two halves formed by TMs 1-5 and 6-10. These two domains form a lateral gate at the front which open onto the bilayer between TMs 2 and 7, and are clamped together by SecE at the back. The channel is closed by both a pore ring composed of hydrophobic SecY resides and a short helix (helix 2A) on the extracellular side of the membrane which forms a plug. The plug probably moves laterally to allow the channel to open. The ring and the pore may move independently.</text>
</comment>
<dbReference type="PIRSF" id="PIRSF004557">
    <property type="entry name" value="SecY"/>
    <property type="match status" value="1"/>
</dbReference>
<organism evidence="16 17">
    <name type="scientific">Truepera radiovictrix (strain DSM 17093 / CIP 108686 / LMG 22925 / RQ-24)</name>
    <dbReference type="NCBI Taxonomy" id="649638"/>
    <lineage>
        <taxon>Bacteria</taxon>
        <taxon>Thermotogati</taxon>
        <taxon>Deinococcota</taxon>
        <taxon>Deinococci</taxon>
        <taxon>Trueperales</taxon>
        <taxon>Trueperaceae</taxon>
        <taxon>Truepera</taxon>
    </lineage>
</organism>
<name>D7CVF7_TRURR</name>
<dbReference type="SUPFAM" id="SSF103491">
    <property type="entry name" value="Preprotein translocase SecY subunit"/>
    <property type="match status" value="1"/>
</dbReference>
<evidence type="ECO:0000256" key="9">
    <source>
        <dbReference type="ARBA" id="ARBA00039733"/>
    </source>
</evidence>
<dbReference type="EMBL" id="CP002049">
    <property type="protein sequence ID" value="ADI14185.1"/>
    <property type="molecule type" value="Genomic_DNA"/>
</dbReference>
<dbReference type="InterPro" id="IPR026593">
    <property type="entry name" value="SecY"/>
</dbReference>
<evidence type="ECO:0000256" key="11">
    <source>
        <dbReference type="ARBA" id="ARBA00063838"/>
    </source>
</evidence>
<dbReference type="Pfam" id="PF00344">
    <property type="entry name" value="SecY"/>
    <property type="match status" value="1"/>
</dbReference>
<dbReference type="GO" id="GO:0065002">
    <property type="term" value="P:intracellular protein transmembrane transport"/>
    <property type="evidence" value="ECO:0007669"/>
    <property type="project" value="UniProtKB-UniRule"/>
</dbReference>
<keyword evidence="8 12" id="KW-0472">Membrane</keyword>
<dbReference type="eggNOG" id="COG0201">
    <property type="taxonomic scope" value="Bacteria"/>
</dbReference>